<dbReference type="InterPro" id="IPR032423">
    <property type="entry name" value="AAA_assoc_2"/>
</dbReference>
<dbReference type="FunFam" id="3.40.50.300:FF:000137">
    <property type="entry name" value="Replication-associated recombination protein A"/>
    <property type="match status" value="1"/>
</dbReference>
<dbReference type="RefSeq" id="WP_008043381.1">
    <property type="nucleotide sequence ID" value="NZ_CH724150.1"/>
</dbReference>
<dbReference type="GO" id="GO:0006261">
    <property type="term" value="P:DNA-templated DNA replication"/>
    <property type="evidence" value="ECO:0007669"/>
    <property type="project" value="TreeGrafter"/>
</dbReference>
<dbReference type="Gene3D" id="3.40.50.300">
    <property type="entry name" value="P-loop containing nucleotide triphosphate hydrolases"/>
    <property type="match status" value="1"/>
</dbReference>
<name>A4BDQ6_9GAMM</name>
<evidence type="ECO:0000256" key="1">
    <source>
        <dbReference type="ARBA" id="ARBA00002393"/>
    </source>
</evidence>
<dbReference type="Gene3D" id="1.10.8.60">
    <property type="match status" value="1"/>
</dbReference>
<dbReference type="GO" id="GO:0003677">
    <property type="term" value="F:DNA binding"/>
    <property type="evidence" value="ECO:0007669"/>
    <property type="project" value="InterPro"/>
</dbReference>
<reference evidence="8 9" key="1">
    <citation type="submission" date="2006-02" db="EMBL/GenBank/DDBJ databases">
        <authorList>
            <person name="Pinhassi J."/>
            <person name="Pedros-Alio C."/>
            <person name="Ferriera S."/>
            <person name="Johnson J."/>
            <person name="Kravitz S."/>
            <person name="Halpern A."/>
            <person name="Remington K."/>
            <person name="Beeson K."/>
            <person name="Tran B."/>
            <person name="Rogers Y.-H."/>
            <person name="Friedman R."/>
            <person name="Venter J.C."/>
        </authorList>
    </citation>
    <scope>NUCLEOTIDE SEQUENCE [LARGE SCALE GENOMIC DNA]</scope>
    <source>
        <strain evidence="8 9">MED297</strain>
    </source>
</reference>
<dbReference type="GO" id="GO:0008047">
    <property type="term" value="F:enzyme activator activity"/>
    <property type="evidence" value="ECO:0007669"/>
    <property type="project" value="TreeGrafter"/>
</dbReference>
<dbReference type="Pfam" id="PF12002">
    <property type="entry name" value="MgsA_C"/>
    <property type="match status" value="1"/>
</dbReference>
<comment type="similarity">
    <text evidence="2">Belongs to the AAA ATPase family. RarA/MGS1/WRNIP1 subfamily.</text>
</comment>
<dbReference type="GO" id="GO:0000731">
    <property type="term" value="P:DNA synthesis involved in DNA repair"/>
    <property type="evidence" value="ECO:0007669"/>
    <property type="project" value="TreeGrafter"/>
</dbReference>
<organism evidence="8 9">
    <name type="scientific">Reinekea blandensis MED297</name>
    <dbReference type="NCBI Taxonomy" id="314283"/>
    <lineage>
        <taxon>Bacteria</taxon>
        <taxon>Pseudomonadati</taxon>
        <taxon>Pseudomonadota</taxon>
        <taxon>Gammaproteobacteria</taxon>
        <taxon>Oceanospirillales</taxon>
        <taxon>Saccharospirillaceae</taxon>
        <taxon>Reinekea</taxon>
    </lineage>
</organism>
<dbReference type="EMBL" id="AAOE01000008">
    <property type="protein sequence ID" value="EAR09665.1"/>
    <property type="molecule type" value="Genomic_DNA"/>
</dbReference>
<dbReference type="CDD" id="cd18139">
    <property type="entry name" value="HLD_clamp_RarA"/>
    <property type="match status" value="1"/>
</dbReference>
<dbReference type="GO" id="GO:0005524">
    <property type="term" value="F:ATP binding"/>
    <property type="evidence" value="ECO:0007669"/>
    <property type="project" value="UniProtKB-KW"/>
</dbReference>
<keyword evidence="9" id="KW-1185">Reference proteome</keyword>
<dbReference type="GO" id="GO:0016887">
    <property type="term" value="F:ATP hydrolysis activity"/>
    <property type="evidence" value="ECO:0007669"/>
    <property type="project" value="InterPro"/>
</dbReference>
<dbReference type="SUPFAM" id="SSF48019">
    <property type="entry name" value="post-AAA+ oligomerization domain-like"/>
    <property type="match status" value="1"/>
</dbReference>
<dbReference type="CDD" id="cd00009">
    <property type="entry name" value="AAA"/>
    <property type="match status" value="1"/>
</dbReference>
<dbReference type="Gene3D" id="1.10.3710.10">
    <property type="entry name" value="DNA polymerase III clamp loader subunits, C-terminal domain"/>
    <property type="match status" value="1"/>
</dbReference>
<protein>
    <recommendedName>
        <fullName evidence="3">Replication-associated recombination protein A</fullName>
    </recommendedName>
</protein>
<dbReference type="PANTHER" id="PTHR13779:SF7">
    <property type="entry name" value="ATPASE WRNIP1"/>
    <property type="match status" value="1"/>
</dbReference>
<evidence type="ECO:0000256" key="5">
    <source>
        <dbReference type="ARBA" id="ARBA00022741"/>
    </source>
</evidence>
<dbReference type="Pfam" id="PF00004">
    <property type="entry name" value="AAA"/>
    <property type="match status" value="1"/>
</dbReference>
<dbReference type="PANTHER" id="PTHR13779">
    <property type="entry name" value="WERNER HELICASE-INTERACTING PROTEIN 1 FAMILY MEMBER"/>
    <property type="match status" value="1"/>
</dbReference>
<dbReference type="InterPro" id="IPR051314">
    <property type="entry name" value="AAA_ATPase_RarA/MGS1/WRNIP1"/>
</dbReference>
<dbReference type="GO" id="GO:0017116">
    <property type="term" value="F:single-stranded DNA helicase activity"/>
    <property type="evidence" value="ECO:0007669"/>
    <property type="project" value="TreeGrafter"/>
</dbReference>
<evidence type="ECO:0000256" key="4">
    <source>
        <dbReference type="ARBA" id="ARBA00022705"/>
    </source>
</evidence>
<dbReference type="InterPro" id="IPR003593">
    <property type="entry name" value="AAA+_ATPase"/>
</dbReference>
<evidence type="ECO:0000259" key="7">
    <source>
        <dbReference type="SMART" id="SM00382"/>
    </source>
</evidence>
<feature type="domain" description="AAA+ ATPase" evidence="7">
    <location>
        <begin position="47"/>
        <end position="163"/>
    </location>
</feature>
<proteinExistence type="inferred from homology"/>
<dbReference type="FunFam" id="1.20.272.10:FF:000001">
    <property type="entry name" value="Putative AAA family ATPase"/>
    <property type="match status" value="1"/>
</dbReference>
<dbReference type="AlphaFoldDB" id="A4BDQ6"/>
<evidence type="ECO:0000313" key="8">
    <source>
        <dbReference type="EMBL" id="EAR09665.1"/>
    </source>
</evidence>
<dbReference type="InterPro" id="IPR027417">
    <property type="entry name" value="P-loop_NTPase"/>
</dbReference>
<keyword evidence="6" id="KW-0067">ATP-binding</keyword>
<dbReference type="Gene3D" id="1.20.272.10">
    <property type="match status" value="1"/>
</dbReference>
<comment type="function">
    <text evidence="1">DNA-dependent ATPase that plays important roles in cellular responses to stalled DNA replication processes.</text>
</comment>
<dbReference type="InterPro" id="IPR021886">
    <property type="entry name" value="MgsA_C"/>
</dbReference>
<dbReference type="OrthoDB" id="9778364at2"/>
<accession>A4BDQ6</accession>
<dbReference type="SUPFAM" id="SSF52540">
    <property type="entry name" value="P-loop containing nucleoside triphosphate hydrolases"/>
    <property type="match status" value="1"/>
</dbReference>
<dbReference type="Pfam" id="PF16193">
    <property type="entry name" value="AAA_assoc_2"/>
    <property type="match status" value="1"/>
</dbReference>
<evidence type="ECO:0000256" key="6">
    <source>
        <dbReference type="ARBA" id="ARBA00022840"/>
    </source>
</evidence>
<dbReference type="HOGENOM" id="CLU_017985_0_3_6"/>
<gene>
    <name evidence="8" type="ORF">MED297_15939</name>
</gene>
<dbReference type="Proteomes" id="UP000005953">
    <property type="component" value="Unassembled WGS sequence"/>
</dbReference>
<evidence type="ECO:0000256" key="2">
    <source>
        <dbReference type="ARBA" id="ARBA00008959"/>
    </source>
</evidence>
<sequence length="439" mass="49408">MTDLFDQGHAYQPLAEVLRPQTLTDYIGQQHILGPGKPLRQTLENRNLHSMIFWGPPGVGKTTLANVISNTVEARFEVLSAVQAGVKDIKLVAEKAKQAQAYGEVTVLFVDEVHRFNKAQQDAFLPYVENGTFIFIGATTENPSFELNSALLSRARVYVLKSFTDDDFRQLWQRARSLDERIAKLAIENDALDGLIQFADGDARRFLNFLEIAIDFFTSEAVITLDDIRELLSHQPRRFDKGGENFYDQISAFHKSVRGSSPDGALYWLCRMLDGGIDPLYLARRMVRIASEDIGNADPRALTLALNAWDSQERLGSPEGELSLAQAAVYLASAPKSNAVYTAFNAMMSAVRSSHSAEVPLHLRNAPTSLMKDLDYGRDYRYAHDEPHAYAAGEVYLPDHMQGQRFYDPVDRGLEQKIRQKLDFLKQLDEQAQNQEDES</sequence>
<dbReference type="SMART" id="SM00382">
    <property type="entry name" value="AAA"/>
    <property type="match status" value="1"/>
</dbReference>
<comment type="caution">
    <text evidence="8">The sequence shown here is derived from an EMBL/GenBank/DDBJ whole genome shotgun (WGS) entry which is preliminary data.</text>
</comment>
<dbReference type="InterPro" id="IPR008921">
    <property type="entry name" value="DNA_pol3_clamp-load_cplx_C"/>
</dbReference>
<evidence type="ECO:0000313" key="9">
    <source>
        <dbReference type="Proteomes" id="UP000005953"/>
    </source>
</evidence>
<dbReference type="InterPro" id="IPR003959">
    <property type="entry name" value="ATPase_AAA_core"/>
</dbReference>
<keyword evidence="4" id="KW-0235">DNA replication</keyword>
<keyword evidence="5" id="KW-0547">Nucleotide-binding</keyword>
<dbReference type="STRING" id="314283.MED297_15939"/>
<evidence type="ECO:0000256" key="3">
    <source>
        <dbReference type="ARBA" id="ARBA00020776"/>
    </source>
</evidence>